<dbReference type="Pfam" id="PF03184">
    <property type="entry name" value="DDE_1"/>
    <property type="match status" value="1"/>
</dbReference>
<dbReference type="InterPro" id="IPR004875">
    <property type="entry name" value="DDE_SF_endonuclease_dom"/>
</dbReference>
<feature type="domain" description="DDE-1" evidence="2">
    <location>
        <begin position="13"/>
        <end position="70"/>
    </location>
</feature>
<gene>
    <name evidence="3" type="ORF">TGEB3V08_LOCUS5152</name>
</gene>
<name>A0A7R9JXD2_TIMGE</name>
<keyword evidence="1" id="KW-0175">Coiled coil</keyword>
<organism evidence="3">
    <name type="scientific">Timema genevievae</name>
    <name type="common">Walking stick</name>
    <dbReference type="NCBI Taxonomy" id="629358"/>
    <lineage>
        <taxon>Eukaryota</taxon>
        <taxon>Metazoa</taxon>
        <taxon>Ecdysozoa</taxon>
        <taxon>Arthropoda</taxon>
        <taxon>Hexapoda</taxon>
        <taxon>Insecta</taxon>
        <taxon>Pterygota</taxon>
        <taxon>Neoptera</taxon>
        <taxon>Polyneoptera</taxon>
        <taxon>Phasmatodea</taxon>
        <taxon>Timematodea</taxon>
        <taxon>Timematoidea</taxon>
        <taxon>Timematidae</taxon>
        <taxon>Timema</taxon>
    </lineage>
</organism>
<protein>
    <recommendedName>
        <fullName evidence="2">DDE-1 domain-containing protein</fullName>
    </recommendedName>
</protein>
<proteinExistence type="predicted"/>
<reference evidence="3" key="1">
    <citation type="submission" date="2020-11" db="EMBL/GenBank/DDBJ databases">
        <authorList>
            <person name="Tran Van P."/>
        </authorList>
    </citation>
    <scope>NUCLEOTIDE SEQUENCE</scope>
</reference>
<dbReference type="AlphaFoldDB" id="A0A7R9JXD2"/>
<evidence type="ECO:0000313" key="3">
    <source>
        <dbReference type="EMBL" id="CAD7593029.1"/>
    </source>
</evidence>
<evidence type="ECO:0000259" key="2">
    <source>
        <dbReference type="Pfam" id="PF03184"/>
    </source>
</evidence>
<dbReference type="GO" id="GO:0003676">
    <property type="term" value="F:nucleic acid binding"/>
    <property type="evidence" value="ECO:0007669"/>
    <property type="project" value="InterPro"/>
</dbReference>
<sequence length="97" mass="11352">MDREEETASDWVLQKGKRLNVNYQFNTKAWTTSTIFEEELRRWERELRTKERKNQLLVDNCPAHSHVLNLSHQIGVPNSTSVLQDMGEASRPITGRK</sequence>
<evidence type="ECO:0000256" key="1">
    <source>
        <dbReference type="SAM" id="Coils"/>
    </source>
</evidence>
<feature type="coiled-coil region" evidence="1">
    <location>
        <begin position="33"/>
        <end position="60"/>
    </location>
</feature>
<accession>A0A7R9JXD2</accession>
<dbReference type="EMBL" id="OE840872">
    <property type="protein sequence ID" value="CAD7593029.1"/>
    <property type="molecule type" value="Genomic_DNA"/>
</dbReference>